<evidence type="ECO:0000256" key="1">
    <source>
        <dbReference type="ARBA" id="ARBA00004651"/>
    </source>
</evidence>
<dbReference type="PRINTS" id="PR01806">
    <property type="entry name" value="VIRFACTRMVIN"/>
</dbReference>
<keyword evidence="4" id="KW-0133">Cell shape</keyword>
<keyword evidence="2" id="KW-1003">Cell membrane</keyword>
<name>A0A1F6BYM8_9BACT</name>
<feature type="transmembrane region" description="Helical" evidence="8">
    <location>
        <begin position="194"/>
        <end position="215"/>
    </location>
</feature>
<dbReference type="AlphaFoldDB" id="A0A1F6BYM8"/>
<keyword evidence="7 8" id="KW-0472">Membrane</keyword>
<sequence length="557" mass="61114">MVRQMINIVYREVRGLHQAAYILALFALASQLLALLRDRLLAHHFGAGAELDIYYAAFRIPDLLFVLIISASSVYVLIPFVSGAVANGNKLEARRLLSQVFSLIFLVYTVVAVTTFIFVPSILSALFPNIQDQDTLVVLTRILLLQPFLLGISGLYGVITQLAHRFVVYALSPLLYNAGIIIGILFFYPTFGLAGLGWGVVLGAVLHFLVQWPLVRHSELRINFDFDFDWSRLRSVLAISVPRSLALSMQQLVLLALVALAGTMATGSIAIFQFAYNLQSVPLAIIGVSYSVAAFPLLAELYSSANREKFALHVLTALRHIIFWSVPAIALILVLRAQLVRVVLGSGEFDWTDTRLTAAVLALLSLSLVAQAIYLVVVRAFYAGGRTRIPFYGTLIGSVLAIASAYGFLLLYMAHTEARTVIASFMRLDGVFGSEVLAIAFGYSLATILQTVVLTWLMGRVFDIPLRTIVRPLVLAFCAATVGGLAAYVTLNFIVEGIDQERFLGVLIQGVLAGIAGVVGTVITYAYFKSRELHEIYTSFHKKILKTDIVAPQEEVF</sequence>
<dbReference type="GO" id="GO:0008360">
    <property type="term" value="P:regulation of cell shape"/>
    <property type="evidence" value="ECO:0007669"/>
    <property type="project" value="UniProtKB-KW"/>
</dbReference>
<feature type="transmembrane region" description="Helical" evidence="8">
    <location>
        <begin position="356"/>
        <end position="377"/>
    </location>
</feature>
<evidence type="ECO:0000256" key="7">
    <source>
        <dbReference type="ARBA" id="ARBA00023136"/>
    </source>
</evidence>
<evidence type="ECO:0000256" key="6">
    <source>
        <dbReference type="ARBA" id="ARBA00022989"/>
    </source>
</evidence>
<dbReference type="Pfam" id="PF03023">
    <property type="entry name" value="MurJ"/>
    <property type="match status" value="1"/>
</dbReference>
<feature type="transmembrane region" description="Helical" evidence="8">
    <location>
        <begin position="432"/>
        <end position="457"/>
    </location>
</feature>
<dbReference type="PANTHER" id="PTHR47019:SF1">
    <property type="entry name" value="LIPID II FLIPPASE MURJ"/>
    <property type="match status" value="1"/>
</dbReference>
<feature type="transmembrane region" description="Helical" evidence="8">
    <location>
        <begin position="503"/>
        <end position="528"/>
    </location>
</feature>
<feature type="transmembrane region" description="Helical" evidence="8">
    <location>
        <begin position="138"/>
        <end position="159"/>
    </location>
</feature>
<feature type="transmembrane region" description="Helical" evidence="8">
    <location>
        <begin position="389"/>
        <end position="412"/>
    </location>
</feature>
<protein>
    <recommendedName>
        <fullName evidence="11">Lipid II flippase MurJ</fullName>
    </recommendedName>
</protein>
<dbReference type="EMBL" id="MFKO01000005">
    <property type="protein sequence ID" value="OGG41607.1"/>
    <property type="molecule type" value="Genomic_DNA"/>
</dbReference>
<dbReference type="GO" id="GO:0005886">
    <property type="term" value="C:plasma membrane"/>
    <property type="evidence" value="ECO:0007669"/>
    <property type="project" value="UniProtKB-SubCell"/>
</dbReference>
<accession>A0A1F6BYM8</accession>
<comment type="subcellular location">
    <subcellularLocation>
        <location evidence="1">Cell membrane</location>
        <topology evidence="1">Multi-pass membrane protein</topology>
    </subcellularLocation>
</comment>
<proteinExistence type="predicted"/>
<feature type="transmembrane region" description="Helical" evidence="8">
    <location>
        <begin position="20"/>
        <end position="36"/>
    </location>
</feature>
<dbReference type="GO" id="GO:0015648">
    <property type="term" value="F:lipid-linked peptidoglycan transporter activity"/>
    <property type="evidence" value="ECO:0007669"/>
    <property type="project" value="TreeGrafter"/>
</dbReference>
<feature type="transmembrane region" description="Helical" evidence="8">
    <location>
        <begin position="63"/>
        <end position="88"/>
    </location>
</feature>
<dbReference type="GO" id="GO:0009252">
    <property type="term" value="P:peptidoglycan biosynthetic process"/>
    <property type="evidence" value="ECO:0007669"/>
    <property type="project" value="UniProtKB-KW"/>
</dbReference>
<dbReference type="Proteomes" id="UP000176322">
    <property type="component" value="Unassembled WGS sequence"/>
</dbReference>
<evidence type="ECO:0000256" key="3">
    <source>
        <dbReference type="ARBA" id="ARBA00022692"/>
    </source>
</evidence>
<feature type="transmembrane region" description="Helical" evidence="8">
    <location>
        <begin position="469"/>
        <end position="491"/>
    </location>
</feature>
<feature type="transmembrane region" description="Helical" evidence="8">
    <location>
        <begin position="321"/>
        <end position="344"/>
    </location>
</feature>
<evidence type="ECO:0000256" key="2">
    <source>
        <dbReference type="ARBA" id="ARBA00022475"/>
    </source>
</evidence>
<evidence type="ECO:0000256" key="4">
    <source>
        <dbReference type="ARBA" id="ARBA00022960"/>
    </source>
</evidence>
<dbReference type="GO" id="GO:0034204">
    <property type="term" value="P:lipid translocation"/>
    <property type="evidence" value="ECO:0007669"/>
    <property type="project" value="TreeGrafter"/>
</dbReference>
<dbReference type="STRING" id="1798475.A2837_00430"/>
<dbReference type="PANTHER" id="PTHR47019">
    <property type="entry name" value="LIPID II FLIPPASE MURJ"/>
    <property type="match status" value="1"/>
</dbReference>
<feature type="transmembrane region" description="Helical" evidence="8">
    <location>
        <begin position="281"/>
        <end position="301"/>
    </location>
</feature>
<dbReference type="InterPro" id="IPR004268">
    <property type="entry name" value="MurJ"/>
</dbReference>
<feature type="transmembrane region" description="Helical" evidence="8">
    <location>
        <begin position="252"/>
        <end position="275"/>
    </location>
</feature>
<keyword evidence="6 8" id="KW-1133">Transmembrane helix</keyword>
<dbReference type="InterPro" id="IPR051050">
    <property type="entry name" value="Lipid_II_flippase_MurJ/MviN"/>
</dbReference>
<feature type="transmembrane region" description="Helical" evidence="8">
    <location>
        <begin position="100"/>
        <end position="126"/>
    </location>
</feature>
<comment type="caution">
    <text evidence="9">The sequence shown here is derived from an EMBL/GenBank/DDBJ whole genome shotgun (WGS) entry which is preliminary data.</text>
</comment>
<evidence type="ECO:0000256" key="5">
    <source>
        <dbReference type="ARBA" id="ARBA00022984"/>
    </source>
</evidence>
<feature type="transmembrane region" description="Helical" evidence="8">
    <location>
        <begin position="166"/>
        <end position="188"/>
    </location>
</feature>
<evidence type="ECO:0008006" key="11">
    <source>
        <dbReference type="Google" id="ProtNLM"/>
    </source>
</evidence>
<gene>
    <name evidence="9" type="ORF">A2837_00430</name>
</gene>
<keyword evidence="3 8" id="KW-0812">Transmembrane</keyword>
<evidence type="ECO:0000313" key="10">
    <source>
        <dbReference type="Proteomes" id="UP000176322"/>
    </source>
</evidence>
<evidence type="ECO:0000256" key="8">
    <source>
        <dbReference type="SAM" id="Phobius"/>
    </source>
</evidence>
<organism evidence="9 10">
    <name type="scientific">Candidatus Kaiserbacteria bacterium RIFCSPHIGHO2_01_FULL_46_22</name>
    <dbReference type="NCBI Taxonomy" id="1798475"/>
    <lineage>
        <taxon>Bacteria</taxon>
        <taxon>Candidatus Kaiseribacteriota</taxon>
    </lineage>
</organism>
<reference evidence="9 10" key="1">
    <citation type="journal article" date="2016" name="Nat. Commun.">
        <title>Thousands of microbial genomes shed light on interconnected biogeochemical processes in an aquifer system.</title>
        <authorList>
            <person name="Anantharaman K."/>
            <person name="Brown C.T."/>
            <person name="Hug L.A."/>
            <person name="Sharon I."/>
            <person name="Castelle C.J."/>
            <person name="Probst A.J."/>
            <person name="Thomas B.C."/>
            <person name="Singh A."/>
            <person name="Wilkins M.J."/>
            <person name="Karaoz U."/>
            <person name="Brodie E.L."/>
            <person name="Williams K.H."/>
            <person name="Hubbard S.S."/>
            <person name="Banfield J.F."/>
        </authorList>
    </citation>
    <scope>NUCLEOTIDE SEQUENCE [LARGE SCALE GENOMIC DNA]</scope>
</reference>
<evidence type="ECO:0000313" key="9">
    <source>
        <dbReference type="EMBL" id="OGG41607.1"/>
    </source>
</evidence>
<keyword evidence="5" id="KW-0573">Peptidoglycan synthesis</keyword>